<dbReference type="Pfam" id="PF00646">
    <property type="entry name" value="F-box"/>
    <property type="match status" value="1"/>
</dbReference>
<name>A0AAN7IIJ7_QUERU</name>
<dbReference type="SMART" id="SM00256">
    <property type="entry name" value="FBOX"/>
    <property type="match status" value="1"/>
</dbReference>
<gene>
    <name evidence="2" type="ORF">RGQ29_030841</name>
</gene>
<dbReference type="SUPFAM" id="SSF81383">
    <property type="entry name" value="F-box domain"/>
    <property type="match status" value="1"/>
</dbReference>
<dbReference type="PANTHER" id="PTHR32278:SF111">
    <property type="entry name" value="F-BOX PROTEIN PP2-B12-RELATED"/>
    <property type="match status" value="1"/>
</dbReference>
<evidence type="ECO:0000313" key="3">
    <source>
        <dbReference type="Proteomes" id="UP001324115"/>
    </source>
</evidence>
<reference evidence="2 3" key="1">
    <citation type="journal article" date="2023" name="G3 (Bethesda)">
        <title>A haplotype-resolved chromosome-scale genome for Quercus rubra L. provides insights into the genetics of adaptive traits for red oak species.</title>
        <authorList>
            <person name="Kapoor B."/>
            <person name="Jenkins J."/>
            <person name="Schmutz J."/>
            <person name="Zhebentyayeva T."/>
            <person name="Kuelheim C."/>
            <person name="Coggeshall M."/>
            <person name="Heim C."/>
            <person name="Lasky J.R."/>
            <person name="Leites L."/>
            <person name="Islam-Faridi N."/>
            <person name="Romero-Severson J."/>
            <person name="DeLeo V.L."/>
            <person name="Lucas S.M."/>
            <person name="Lazic D."/>
            <person name="Gailing O."/>
            <person name="Carlson J."/>
            <person name="Staton M."/>
        </authorList>
    </citation>
    <scope>NUCLEOTIDE SEQUENCE [LARGE SCALE GENOMIC DNA]</scope>
    <source>
        <strain evidence="2">Pseudo-F2</strain>
    </source>
</reference>
<dbReference type="Proteomes" id="UP001324115">
    <property type="component" value="Unassembled WGS sequence"/>
</dbReference>
<dbReference type="Gene3D" id="1.20.1280.50">
    <property type="match status" value="1"/>
</dbReference>
<dbReference type="AlphaFoldDB" id="A0AAN7IIJ7"/>
<dbReference type="InterPro" id="IPR036047">
    <property type="entry name" value="F-box-like_dom_sf"/>
</dbReference>
<dbReference type="PROSITE" id="PS50181">
    <property type="entry name" value="FBOX"/>
    <property type="match status" value="1"/>
</dbReference>
<organism evidence="2 3">
    <name type="scientific">Quercus rubra</name>
    <name type="common">Northern red oak</name>
    <name type="synonym">Quercus borealis</name>
    <dbReference type="NCBI Taxonomy" id="3512"/>
    <lineage>
        <taxon>Eukaryota</taxon>
        <taxon>Viridiplantae</taxon>
        <taxon>Streptophyta</taxon>
        <taxon>Embryophyta</taxon>
        <taxon>Tracheophyta</taxon>
        <taxon>Spermatophyta</taxon>
        <taxon>Magnoliopsida</taxon>
        <taxon>eudicotyledons</taxon>
        <taxon>Gunneridae</taxon>
        <taxon>Pentapetalae</taxon>
        <taxon>rosids</taxon>
        <taxon>fabids</taxon>
        <taxon>Fagales</taxon>
        <taxon>Fagaceae</taxon>
        <taxon>Quercus</taxon>
    </lineage>
</organism>
<dbReference type="CDD" id="cd22162">
    <property type="entry name" value="F-box_AtSKIP3-like"/>
    <property type="match status" value="1"/>
</dbReference>
<comment type="caution">
    <text evidence="2">The sequence shown here is derived from an EMBL/GenBank/DDBJ whole genome shotgun (WGS) entry which is preliminary data.</text>
</comment>
<protein>
    <recommendedName>
        <fullName evidence="1">F-box domain-containing protein</fullName>
    </recommendedName>
</protein>
<dbReference type="PANTHER" id="PTHR32278">
    <property type="entry name" value="F-BOX DOMAIN-CONTAINING PROTEIN"/>
    <property type="match status" value="1"/>
</dbReference>
<sequence>MNGLPRGVDMSVLPEECISEIVSWTSPKDACRACVVSPEFRNAAESDDVWVRFLPSDYESIIARSSDSLNYSSKKELYLYLSENPILIDDSKKRFFLDKLNGKKCYLLSARELTIESGDNPYYWKWVSLPPPESRFPEVAELNYVALFDVSGKMSTSMLSPKTNYAVYLVYKLTEEAFGFDCPPLRASVGTTGGGGVYEQTVGLDLPAVQQGQQDLVVLPQQQQQQTSRPKEREDGWLEIELGPFFNGGGEDDELQFGLKEVNSLSVKSGLIVEGIEIKPTKGAGQDQ</sequence>
<dbReference type="InterPro" id="IPR001810">
    <property type="entry name" value="F-box_dom"/>
</dbReference>
<dbReference type="InterPro" id="IPR025886">
    <property type="entry name" value="PP2-like"/>
</dbReference>
<feature type="domain" description="F-box" evidence="1">
    <location>
        <begin position="7"/>
        <end position="53"/>
    </location>
</feature>
<evidence type="ECO:0000259" key="1">
    <source>
        <dbReference type="PROSITE" id="PS50181"/>
    </source>
</evidence>
<keyword evidence="3" id="KW-1185">Reference proteome</keyword>
<evidence type="ECO:0000313" key="2">
    <source>
        <dbReference type="EMBL" id="KAK4572581.1"/>
    </source>
</evidence>
<dbReference type="Pfam" id="PF14299">
    <property type="entry name" value="PP2"/>
    <property type="match status" value="1"/>
</dbReference>
<accession>A0AAN7IIJ7</accession>
<proteinExistence type="predicted"/>
<dbReference type="EMBL" id="JAXUIC010000009">
    <property type="protein sequence ID" value="KAK4572581.1"/>
    <property type="molecule type" value="Genomic_DNA"/>
</dbReference>